<feature type="region of interest" description="Disordered" evidence="1">
    <location>
        <begin position="26"/>
        <end position="59"/>
    </location>
</feature>
<gene>
    <name evidence="2" type="ORF">PGT21_012531</name>
</gene>
<accession>A0A5B0P7Q8</accession>
<organism evidence="2 3">
    <name type="scientific">Puccinia graminis f. sp. tritici</name>
    <dbReference type="NCBI Taxonomy" id="56615"/>
    <lineage>
        <taxon>Eukaryota</taxon>
        <taxon>Fungi</taxon>
        <taxon>Dikarya</taxon>
        <taxon>Basidiomycota</taxon>
        <taxon>Pucciniomycotina</taxon>
        <taxon>Pucciniomycetes</taxon>
        <taxon>Pucciniales</taxon>
        <taxon>Pucciniaceae</taxon>
        <taxon>Puccinia</taxon>
    </lineage>
</organism>
<sequence length="59" mass="6576">MATPALLTSYSPPSLANVSEKVEDFLSESAGPQNRSRALKTKNCQIWDPRRSRSRPENS</sequence>
<protein>
    <submittedName>
        <fullName evidence="2">Uncharacterized protein</fullName>
    </submittedName>
</protein>
<proteinExistence type="predicted"/>
<dbReference type="AlphaFoldDB" id="A0A5B0P7Q8"/>
<comment type="caution">
    <text evidence="2">The sequence shown here is derived from an EMBL/GenBank/DDBJ whole genome shotgun (WGS) entry which is preliminary data.</text>
</comment>
<evidence type="ECO:0000313" key="2">
    <source>
        <dbReference type="EMBL" id="KAA1097587.1"/>
    </source>
</evidence>
<evidence type="ECO:0000313" key="3">
    <source>
        <dbReference type="Proteomes" id="UP000324748"/>
    </source>
</evidence>
<name>A0A5B0P7Q8_PUCGR</name>
<reference evidence="2 3" key="1">
    <citation type="submission" date="2019-05" db="EMBL/GenBank/DDBJ databases">
        <title>Emergence of the Ug99 lineage of the wheat stem rust pathogen through somatic hybridization.</title>
        <authorList>
            <person name="Li F."/>
            <person name="Upadhyaya N.M."/>
            <person name="Sperschneider J."/>
            <person name="Matny O."/>
            <person name="Nguyen-Phuc H."/>
            <person name="Mago R."/>
            <person name="Raley C."/>
            <person name="Miller M.E."/>
            <person name="Silverstein K.A.T."/>
            <person name="Henningsen E."/>
            <person name="Hirsch C.D."/>
            <person name="Visser B."/>
            <person name="Pretorius Z.A."/>
            <person name="Steffenson B.J."/>
            <person name="Schwessinger B."/>
            <person name="Dodds P.N."/>
            <person name="Figueroa M."/>
        </authorList>
    </citation>
    <scope>NUCLEOTIDE SEQUENCE [LARGE SCALE GENOMIC DNA]</scope>
    <source>
        <strain evidence="2">21-0</strain>
    </source>
</reference>
<feature type="compositionally biased region" description="Basic and acidic residues" evidence="1">
    <location>
        <begin position="48"/>
        <end position="59"/>
    </location>
</feature>
<keyword evidence="3" id="KW-1185">Reference proteome</keyword>
<dbReference type="Proteomes" id="UP000324748">
    <property type="component" value="Unassembled WGS sequence"/>
</dbReference>
<evidence type="ECO:0000256" key="1">
    <source>
        <dbReference type="SAM" id="MobiDB-lite"/>
    </source>
</evidence>
<dbReference type="EMBL" id="VSWC01000066">
    <property type="protein sequence ID" value="KAA1097587.1"/>
    <property type="molecule type" value="Genomic_DNA"/>
</dbReference>